<dbReference type="Proteomes" id="UP001361570">
    <property type="component" value="Unassembled WGS sequence"/>
</dbReference>
<dbReference type="InterPro" id="IPR000515">
    <property type="entry name" value="MetI-like"/>
</dbReference>
<gene>
    <name evidence="9" type="ORF">TEK04_19220</name>
</gene>
<feature type="transmembrane region" description="Helical" evidence="7">
    <location>
        <begin position="219"/>
        <end position="237"/>
    </location>
</feature>
<proteinExistence type="inferred from homology"/>
<evidence type="ECO:0000256" key="3">
    <source>
        <dbReference type="ARBA" id="ARBA00022475"/>
    </source>
</evidence>
<evidence type="ECO:0000256" key="6">
    <source>
        <dbReference type="ARBA" id="ARBA00023136"/>
    </source>
</evidence>
<dbReference type="InterPro" id="IPR035906">
    <property type="entry name" value="MetI-like_sf"/>
</dbReference>
<keyword evidence="5 7" id="KW-1133">Transmembrane helix</keyword>
<organism evidence="9 10">
    <name type="scientific">Klenkia sesuvii</name>
    <dbReference type="NCBI Taxonomy" id="3103137"/>
    <lineage>
        <taxon>Bacteria</taxon>
        <taxon>Bacillati</taxon>
        <taxon>Actinomycetota</taxon>
        <taxon>Actinomycetes</taxon>
        <taxon>Geodermatophilales</taxon>
        <taxon>Geodermatophilaceae</taxon>
        <taxon>Klenkia</taxon>
    </lineage>
</organism>
<dbReference type="SUPFAM" id="SSF161098">
    <property type="entry name" value="MetI-like"/>
    <property type="match status" value="1"/>
</dbReference>
<feature type="domain" description="ABC transmembrane type-1" evidence="8">
    <location>
        <begin position="57"/>
        <end position="237"/>
    </location>
</feature>
<comment type="similarity">
    <text evidence="7">Belongs to the binding-protein-dependent transport system permease family.</text>
</comment>
<evidence type="ECO:0000256" key="4">
    <source>
        <dbReference type="ARBA" id="ARBA00022692"/>
    </source>
</evidence>
<keyword evidence="2 7" id="KW-0813">Transport</keyword>
<feature type="transmembrane region" description="Helical" evidence="7">
    <location>
        <begin position="184"/>
        <end position="207"/>
    </location>
</feature>
<keyword evidence="4 7" id="KW-0812">Transmembrane</keyword>
<dbReference type="RefSeq" id="WP_336405974.1">
    <property type="nucleotide sequence ID" value="NZ_JBAPLU010000028.1"/>
</dbReference>
<dbReference type="Gene3D" id="1.10.3720.10">
    <property type="entry name" value="MetI-like"/>
    <property type="match status" value="1"/>
</dbReference>
<feature type="transmembrane region" description="Helical" evidence="7">
    <location>
        <begin position="123"/>
        <end position="142"/>
    </location>
</feature>
<dbReference type="Pfam" id="PF00528">
    <property type="entry name" value="BPD_transp_1"/>
    <property type="match status" value="1"/>
</dbReference>
<evidence type="ECO:0000256" key="1">
    <source>
        <dbReference type="ARBA" id="ARBA00004651"/>
    </source>
</evidence>
<evidence type="ECO:0000256" key="7">
    <source>
        <dbReference type="RuleBase" id="RU363032"/>
    </source>
</evidence>
<accession>A0ABU8E185</accession>
<comment type="subcellular location">
    <subcellularLocation>
        <location evidence="1 7">Cell membrane</location>
        <topology evidence="1 7">Multi-pass membrane protein</topology>
    </subcellularLocation>
</comment>
<protein>
    <submittedName>
        <fullName evidence="9">ABC transporter permease</fullName>
    </submittedName>
</protein>
<feature type="transmembrane region" description="Helical" evidence="7">
    <location>
        <begin position="65"/>
        <end position="85"/>
    </location>
</feature>
<dbReference type="CDD" id="cd06261">
    <property type="entry name" value="TM_PBP2"/>
    <property type="match status" value="1"/>
</dbReference>
<keyword evidence="10" id="KW-1185">Reference proteome</keyword>
<evidence type="ECO:0000313" key="9">
    <source>
        <dbReference type="EMBL" id="MEI4273858.1"/>
    </source>
</evidence>
<keyword evidence="3" id="KW-1003">Cell membrane</keyword>
<evidence type="ECO:0000256" key="2">
    <source>
        <dbReference type="ARBA" id="ARBA00022448"/>
    </source>
</evidence>
<comment type="caution">
    <text evidence="9">The sequence shown here is derived from an EMBL/GenBank/DDBJ whole genome shotgun (WGS) entry which is preliminary data.</text>
</comment>
<dbReference type="PANTHER" id="PTHR30151">
    <property type="entry name" value="ALKANE SULFONATE ABC TRANSPORTER-RELATED, MEMBRANE SUBUNIT"/>
    <property type="match status" value="1"/>
</dbReference>
<sequence>MSSALTRYGLPLVLPIAILTTWAVLTANGESFYWPPLADIIPRIWSLWFVENFQSDFLPSLWRVLASWTLACGIGVVAGIVTGSLPVVRDLLNPLANFLRAIPAAALIPFTILAFGIGDTAKVFVITFVAVWPVFINTMDGVDEIDPGLVQAARAFRISPARRLFGVVLPAAAPRIATGMRTSLAIAVIVMLISEMVASTNGIGLVTIQAQRTFQTVDMWAGILVLGILGFVLNFIFQRVERRLLRWNFDSKRLGV</sequence>
<reference evidence="9 10" key="1">
    <citation type="submission" date="2024-03" db="EMBL/GenBank/DDBJ databases">
        <title>Draft genome sequence of Klenkia sp. LSe6-5.</title>
        <authorList>
            <person name="Duangmal K."/>
            <person name="Chantavorakit T."/>
        </authorList>
    </citation>
    <scope>NUCLEOTIDE SEQUENCE [LARGE SCALE GENOMIC DNA]</scope>
    <source>
        <strain evidence="9 10">LSe6-5</strain>
    </source>
</reference>
<dbReference type="PANTHER" id="PTHR30151:SF0">
    <property type="entry name" value="ABC TRANSPORTER PERMEASE PROTEIN MJ0413-RELATED"/>
    <property type="match status" value="1"/>
</dbReference>
<feature type="transmembrane region" description="Helical" evidence="7">
    <location>
        <begin position="97"/>
        <end position="117"/>
    </location>
</feature>
<evidence type="ECO:0000256" key="5">
    <source>
        <dbReference type="ARBA" id="ARBA00022989"/>
    </source>
</evidence>
<evidence type="ECO:0000259" key="8">
    <source>
        <dbReference type="PROSITE" id="PS50928"/>
    </source>
</evidence>
<keyword evidence="6 7" id="KW-0472">Membrane</keyword>
<dbReference type="PROSITE" id="PS50928">
    <property type="entry name" value="ABC_TM1"/>
    <property type="match status" value="1"/>
</dbReference>
<name>A0ABU8E185_9ACTN</name>
<evidence type="ECO:0000313" key="10">
    <source>
        <dbReference type="Proteomes" id="UP001361570"/>
    </source>
</evidence>
<dbReference type="EMBL" id="JBAPLU010000028">
    <property type="protein sequence ID" value="MEI4273858.1"/>
    <property type="molecule type" value="Genomic_DNA"/>
</dbReference>